<feature type="compositionally biased region" description="Acidic residues" evidence="1">
    <location>
        <begin position="174"/>
        <end position="187"/>
    </location>
</feature>
<proteinExistence type="predicted"/>
<feature type="region of interest" description="Disordered" evidence="1">
    <location>
        <begin position="52"/>
        <end position="88"/>
    </location>
</feature>
<keyword evidence="2" id="KW-0812">Transmembrane</keyword>
<reference evidence="4" key="1">
    <citation type="journal article" date="2023" name="Commun. Biol.">
        <title>Genome analysis of Parmales, the sister group of diatoms, reveals the evolutionary specialization of diatoms from phago-mixotrophs to photoautotrophs.</title>
        <authorList>
            <person name="Ban H."/>
            <person name="Sato S."/>
            <person name="Yoshikawa S."/>
            <person name="Yamada K."/>
            <person name="Nakamura Y."/>
            <person name="Ichinomiya M."/>
            <person name="Sato N."/>
            <person name="Blanc-Mathieu R."/>
            <person name="Endo H."/>
            <person name="Kuwata A."/>
            <person name="Ogata H."/>
        </authorList>
    </citation>
    <scope>NUCLEOTIDE SEQUENCE [LARGE SCALE GENOMIC DNA]</scope>
</reference>
<evidence type="ECO:0000313" key="4">
    <source>
        <dbReference type="Proteomes" id="UP001165065"/>
    </source>
</evidence>
<dbReference type="Proteomes" id="UP001165065">
    <property type="component" value="Unassembled WGS sequence"/>
</dbReference>
<feature type="region of interest" description="Disordered" evidence="1">
    <location>
        <begin position="101"/>
        <end position="317"/>
    </location>
</feature>
<feature type="transmembrane region" description="Helical" evidence="2">
    <location>
        <begin position="436"/>
        <end position="457"/>
    </location>
</feature>
<name>A0A9W7L8R4_9STRA</name>
<feature type="compositionally biased region" description="Low complexity" evidence="1">
    <location>
        <begin position="215"/>
        <end position="225"/>
    </location>
</feature>
<feature type="region of interest" description="Disordered" evidence="1">
    <location>
        <begin position="1"/>
        <end position="31"/>
    </location>
</feature>
<dbReference type="OrthoDB" id="206908at2759"/>
<feature type="compositionally biased region" description="Acidic residues" evidence="1">
    <location>
        <begin position="105"/>
        <end position="122"/>
    </location>
</feature>
<keyword evidence="2" id="KW-1133">Transmembrane helix</keyword>
<feature type="region of interest" description="Disordered" evidence="1">
    <location>
        <begin position="341"/>
        <end position="369"/>
    </location>
</feature>
<comment type="caution">
    <text evidence="3">The sequence shown here is derived from an EMBL/GenBank/DDBJ whole genome shotgun (WGS) entry which is preliminary data.</text>
</comment>
<feature type="region of interest" description="Disordered" evidence="1">
    <location>
        <begin position="493"/>
        <end position="516"/>
    </location>
</feature>
<feature type="compositionally biased region" description="Basic and acidic residues" evidence="1">
    <location>
        <begin position="493"/>
        <end position="507"/>
    </location>
</feature>
<feature type="compositionally biased region" description="Acidic residues" evidence="1">
    <location>
        <begin position="344"/>
        <end position="353"/>
    </location>
</feature>
<feature type="compositionally biased region" description="Low complexity" evidence="1">
    <location>
        <begin position="10"/>
        <end position="20"/>
    </location>
</feature>
<dbReference type="EMBL" id="BRYA01000125">
    <property type="protein sequence ID" value="GMI40349.1"/>
    <property type="molecule type" value="Genomic_DNA"/>
</dbReference>
<accession>A0A9W7L8R4</accession>
<sequence length="516" mass="55555">MVGFKDTPTVVSSPGGNVEEVGGGVEKSESRKYRKTGVGVMGLNDYEGDILSDDDSLTAPTSSSIPNGDHARFANSGGGGEVEDKDHRVYRKTGAGVKFGSFNIDDIDDDDSSDDGKDVDDDDVKHVGFEVNKPGRRRESSVTLKTTGDEGESKRTYRKTGAGQALKFGAFNMDDIDDDDEEEEEEDGQKAAGGKNQNKNETRFADADSTPSPSPSVLKSGLKSGLKQKKTSTTVNGGTKDQKGGGIRFGGEDTTVDFDVEQSVSELPKKRQFRKTGAPKFSVNLDEFDDDDEEDSLGNFLDSDDKNAAKPNTSVGFSAPIKADTAKIQKSYRKTGVSFGSYSMDDEVSDDDAPPSSSGDEVPPSDSLLNASPAYLKFRTETKESYDNVIKRLERMEAGLLNSGNATQRAGPVELDLDLSFQYGFTSGGAGLPLDLWGTLLILSHSAMIVFTLLYLLDAGVGQRLWMGVFLAFLIITMAKWCTTMNRVKVQDARKKTGGGNKKEKEVIIQAEKAGA</sequence>
<organism evidence="3 4">
    <name type="scientific">Triparma columacea</name>
    <dbReference type="NCBI Taxonomy" id="722753"/>
    <lineage>
        <taxon>Eukaryota</taxon>
        <taxon>Sar</taxon>
        <taxon>Stramenopiles</taxon>
        <taxon>Ochrophyta</taxon>
        <taxon>Bolidophyceae</taxon>
        <taxon>Parmales</taxon>
        <taxon>Triparmaceae</taxon>
        <taxon>Triparma</taxon>
    </lineage>
</organism>
<protein>
    <submittedName>
        <fullName evidence="3">Uncharacterized protein</fullName>
    </submittedName>
</protein>
<evidence type="ECO:0000313" key="3">
    <source>
        <dbReference type="EMBL" id="GMI40349.1"/>
    </source>
</evidence>
<keyword evidence="2" id="KW-0472">Membrane</keyword>
<feature type="compositionally biased region" description="Acidic residues" evidence="1">
    <location>
        <begin position="286"/>
        <end position="296"/>
    </location>
</feature>
<evidence type="ECO:0000256" key="1">
    <source>
        <dbReference type="SAM" id="MobiDB-lite"/>
    </source>
</evidence>
<feature type="transmembrane region" description="Helical" evidence="2">
    <location>
        <begin position="464"/>
        <end position="481"/>
    </location>
</feature>
<dbReference type="AlphaFoldDB" id="A0A9W7L8R4"/>
<evidence type="ECO:0000256" key="2">
    <source>
        <dbReference type="SAM" id="Phobius"/>
    </source>
</evidence>
<gene>
    <name evidence="3" type="ORF">TrCOL_g13001</name>
</gene>
<keyword evidence="4" id="KW-1185">Reference proteome</keyword>